<evidence type="ECO:0000313" key="6">
    <source>
        <dbReference type="Proteomes" id="UP000677054"/>
    </source>
</evidence>
<dbReference type="FunFam" id="2.30.30.40:FF:000072">
    <property type="entry name" value="Unconventional Myosin IB"/>
    <property type="match status" value="1"/>
</dbReference>
<dbReference type="PANTHER" id="PTHR14167">
    <property type="entry name" value="SH3 DOMAIN-CONTAINING"/>
    <property type="match status" value="1"/>
</dbReference>
<dbReference type="EMBL" id="LR900455">
    <property type="protein sequence ID" value="CAD7245731.1"/>
    <property type="molecule type" value="Genomic_DNA"/>
</dbReference>
<organism evidence="5">
    <name type="scientific">Darwinula stevensoni</name>
    <dbReference type="NCBI Taxonomy" id="69355"/>
    <lineage>
        <taxon>Eukaryota</taxon>
        <taxon>Metazoa</taxon>
        <taxon>Ecdysozoa</taxon>
        <taxon>Arthropoda</taxon>
        <taxon>Crustacea</taxon>
        <taxon>Oligostraca</taxon>
        <taxon>Ostracoda</taxon>
        <taxon>Podocopa</taxon>
        <taxon>Podocopida</taxon>
        <taxon>Darwinulocopina</taxon>
        <taxon>Darwinuloidea</taxon>
        <taxon>Darwinulidae</taxon>
        <taxon>Darwinula</taxon>
    </lineage>
</organism>
<accession>A0A7R8X8F2</accession>
<proteinExistence type="predicted"/>
<dbReference type="PRINTS" id="PR00452">
    <property type="entry name" value="SH3DOMAIN"/>
</dbReference>
<dbReference type="InterPro" id="IPR050384">
    <property type="entry name" value="Endophilin_SH3RF"/>
</dbReference>
<dbReference type="PRINTS" id="PR00499">
    <property type="entry name" value="P67PHOX"/>
</dbReference>
<keyword evidence="6" id="KW-1185">Reference proteome</keyword>
<dbReference type="Pfam" id="PF00018">
    <property type="entry name" value="SH3_1"/>
    <property type="match status" value="1"/>
</dbReference>
<reference evidence="5" key="1">
    <citation type="submission" date="2020-11" db="EMBL/GenBank/DDBJ databases">
        <authorList>
            <person name="Tran Van P."/>
        </authorList>
    </citation>
    <scope>NUCLEOTIDE SEQUENCE</scope>
</reference>
<evidence type="ECO:0000259" key="4">
    <source>
        <dbReference type="PROSITE" id="PS50002"/>
    </source>
</evidence>
<dbReference type="SMART" id="SM00326">
    <property type="entry name" value="SH3"/>
    <property type="match status" value="1"/>
</dbReference>
<evidence type="ECO:0000313" key="5">
    <source>
        <dbReference type="EMBL" id="CAD7245731.1"/>
    </source>
</evidence>
<dbReference type="InterPro" id="IPR036028">
    <property type="entry name" value="SH3-like_dom_sf"/>
</dbReference>
<dbReference type="Proteomes" id="UP000677054">
    <property type="component" value="Unassembled WGS sequence"/>
</dbReference>
<evidence type="ECO:0000256" key="3">
    <source>
        <dbReference type="SAM" id="MobiDB-lite"/>
    </source>
</evidence>
<feature type="region of interest" description="Disordered" evidence="3">
    <location>
        <begin position="71"/>
        <end position="110"/>
    </location>
</feature>
<dbReference type="SUPFAM" id="SSF50044">
    <property type="entry name" value="SH3-domain"/>
    <property type="match status" value="1"/>
</dbReference>
<dbReference type="AlphaFoldDB" id="A0A7R8X8F2"/>
<gene>
    <name evidence="5" type="ORF">DSTB1V02_LOCUS5598</name>
</gene>
<dbReference type="GO" id="GO:0016192">
    <property type="term" value="P:vesicle-mediated transport"/>
    <property type="evidence" value="ECO:0007669"/>
    <property type="project" value="UniProtKB-ARBA"/>
</dbReference>
<protein>
    <recommendedName>
        <fullName evidence="4">SH3 domain-containing protein</fullName>
    </recommendedName>
</protein>
<sequence>MHRSDIFPFPGKKKCLVVYSYDAQESDELTIHKGDIVTILNMDGAGWWEGELQGRKGFFPNMFVEIISDSDQNDAPSEETVLNAHNGDESIPSEGHMKPTLATHKDERKQPPWMNEIHSLLFKRFARQFNNDNESELEKEIEK</sequence>
<dbReference type="OrthoDB" id="207120at2759"/>
<keyword evidence="1 2" id="KW-0728">SH3 domain</keyword>
<dbReference type="PANTHER" id="PTHR14167:SF116">
    <property type="entry name" value="CAP, ISOFORM AC"/>
    <property type="match status" value="1"/>
</dbReference>
<dbReference type="InterPro" id="IPR001452">
    <property type="entry name" value="SH3_domain"/>
</dbReference>
<evidence type="ECO:0000256" key="1">
    <source>
        <dbReference type="ARBA" id="ARBA00022443"/>
    </source>
</evidence>
<feature type="domain" description="SH3" evidence="4">
    <location>
        <begin position="10"/>
        <end position="69"/>
    </location>
</feature>
<evidence type="ECO:0000256" key="2">
    <source>
        <dbReference type="PROSITE-ProRule" id="PRU00192"/>
    </source>
</evidence>
<name>A0A7R8X8F2_9CRUS</name>
<dbReference type="PROSITE" id="PS50002">
    <property type="entry name" value="SH3"/>
    <property type="match status" value="1"/>
</dbReference>
<dbReference type="Gene3D" id="2.30.30.40">
    <property type="entry name" value="SH3 Domains"/>
    <property type="match status" value="1"/>
</dbReference>
<dbReference type="EMBL" id="CAJPEV010000938">
    <property type="protein sequence ID" value="CAG0889631.1"/>
    <property type="molecule type" value="Genomic_DNA"/>
</dbReference>